<keyword evidence="7" id="KW-1185">Reference proteome</keyword>
<dbReference type="Gene3D" id="3.30.70.60">
    <property type="match status" value="1"/>
</dbReference>
<sequence>MEATLMASSSSTSPLSLLRTLVFQCPQRLRLTHWWSPPSNGFSYQKKLSVERGRLVVAGAKKRKNKPDSHSFVSKPDEATGPFPEAVLLKKKTVKEDGSVLPEFADAEEEKLYEFLKLQLESDLNVERVRHYEVVYLIHEDHVDEVESVISKVQDFIRERKGRIWRLNNWGLRRLAYKIRKAKNANYILMNFELEAKLINDFKSMLDKDERIIRHLVIKRDEPITEDCPPPPEYHTVRAQQGMLDEEYEDDEFDGEGKDWDDEGELEVDDVDDGGNIIFVGDDDKDDRNDGVSRKAKTLKAEKIAR</sequence>
<dbReference type="CDD" id="cd00473">
    <property type="entry name" value="bS6"/>
    <property type="match status" value="1"/>
</dbReference>
<dbReference type="PROSITE" id="PS01048">
    <property type="entry name" value="RIBOSOMAL_S6"/>
    <property type="match status" value="1"/>
</dbReference>
<dbReference type="InterPro" id="IPR000529">
    <property type="entry name" value="Ribosomal_bS6"/>
</dbReference>
<evidence type="ECO:0000256" key="2">
    <source>
        <dbReference type="ARBA" id="ARBA00022730"/>
    </source>
</evidence>
<keyword evidence="4" id="KW-0689">Ribosomal protein</keyword>
<evidence type="ECO:0000256" key="3">
    <source>
        <dbReference type="ARBA" id="ARBA00022884"/>
    </source>
</evidence>
<dbReference type="InterPro" id="IPR020814">
    <property type="entry name" value="Ribosomal_S6_plastid/chlpt"/>
</dbReference>
<evidence type="ECO:0000256" key="5">
    <source>
        <dbReference type="ARBA" id="ARBA00023274"/>
    </source>
</evidence>
<gene>
    <name evidence="8" type="primary">LOC103715764</name>
</gene>
<organism evidence="7 8">
    <name type="scientific">Phoenix dactylifera</name>
    <name type="common">Date palm</name>
    <dbReference type="NCBI Taxonomy" id="42345"/>
    <lineage>
        <taxon>Eukaryota</taxon>
        <taxon>Viridiplantae</taxon>
        <taxon>Streptophyta</taxon>
        <taxon>Embryophyta</taxon>
        <taxon>Tracheophyta</taxon>
        <taxon>Spermatophyta</taxon>
        <taxon>Magnoliopsida</taxon>
        <taxon>Liliopsida</taxon>
        <taxon>Arecaceae</taxon>
        <taxon>Coryphoideae</taxon>
        <taxon>Phoeniceae</taxon>
        <taxon>Phoenix</taxon>
    </lineage>
</organism>
<reference evidence="8" key="2">
    <citation type="submission" date="2025-08" db="UniProtKB">
        <authorList>
            <consortium name="RefSeq"/>
        </authorList>
    </citation>
    <scope>IDENTIFICATION</scope>
    <source>
        <tissue evidence="8">Young leaves</tissue>
    </source>
</reference>
<evidence type="ECO:0000313" key="8">
    <source>
        <dbReference type="RefSeq" id="XP_008801732.2"/>
    </source>
</evidence>
<reference evidence="7" key="1">
    <citation type="journal article" date="2019" name="Nat. Commun.">
        <title>Genome-wide association mapping of date palm fruit traits.</title>
        <authorList>
            <person name="Hazzouri K.M."/>
            <person name="Gros-Balthazard M."/>
            <person name="Flowers J.M."/>
            <person name="Copetti D."/>
            <person name="Lemansour A."/>
            <person name="Lebrun M."/>
            <person name="Masmoudi K."/>
            <person name="Ferrand S."/>
            <person name="Dhar M.I."/>
            <person name="Fresquez Z.A."/>
            <person name="Rosas U."/>
            <person name="Zhang J."/>
            <person name="Talag J."/>
            <person name="Lee S."/>
            <person name="Kudrna D."/>
            <person name="Powell R.F."/>
            <person name="Leitch I.J."/>
            <person name="Krueger R.R."/>
            <person name="Wing R.A."/>
            <person name="Amiri K.M.A."/>
            <person name="Purugganan M.D."/>
        </authorList>
    </citation>
    <scope>NUCLEOTIDE SEQUENCE [LARGE SCALE GENOMIC DNA]</scope>
    <source>
        <strain evidence="7">cv. Khalas</strain>
    </source>
</reference>
<dbReference type="OrthoDB" id="669828at2759"/>
<name>A0A8B7CLN2_PHODC</name>
<dbReference type="NCBIfam" id="TIGR00166">
    <property type="entry name" value="S6"/>
    <property type="match status" value="1"/>
</dbReference>
<evidence type="ECO:0000256" key="1">
    <source>
        <dbReference type="ARBA" id="ARBA00009512"/>
    </source>
</evidence>
<dbReference type="InterPro" id="IPR014717">
    <property type="entry name" value="Transl_elong_EF1B/ribsomal_bS6"/>
</dbReference>
<evidence type="ECO:0000256" key="6">
    <source>
        <dbReference type="SAM" id="MobiDB-lite"/>
    </source>
</evidence>
<accession>A0A8B7CLN2</accession>
<dbReference type="Proteomes" id="UP000228380">
    <property type="component" value="Chromosome 1"/>
</dbReference>
<dbReference type="GO" id="GO:0015935">
    <property type="term" value="C:small ribosomal subunit"/>
    <property type="evidence" value="ECO:0007669"/>
    <property type="project" value="TreeGrafter"/>
</dbReference>
<protein>
    <submittedName>
        <fullName evidence="8">Uncharacterized protein LOC103715764</fullName>
    </submittedName>
</protein>
<evidence type="ECO:0000256" key="4">
    <source>
        <dbReference type="ARBA" id="ARBA00022980"/>
    </source>
</evidence>
<dbReference type="PANTHER" id="PTHR21011:SF1">
    <property type="entry name" value="SMALL RIBOSOMAL SUBUNIT PROTEIN BS6M"/>
    <property type="match status" value="1"/>
</dbReference>
<dbReference type="PANTHER" id="PTHR21011">
    <property type="entry name" value="MITOCHONDRIAL 28S RIBOSOMAL PROTEIN S6"/>
    <property type="match status" value="1"/>
</dbReference>
<dbReference type="Pfam" id="PF01250">
    <property type="entry name" value="Ribosomal_S6"/>
    <property type="match status" value="1"/>
</dbReference>
<dbReference type="GO" id="GO:0005737">
    <property type="term" value="C:cytoplasm"/>
    <property type="evidence" value="ECO:0007669"/>
    <property type="project" value="UniProtKB-ARBA"/>
</dbReference>
<dbReference type="GO" id="GO:0003735">
    <property type="term" value="F:structural constituent of ribosome"/>
    <property type="evidence" value="ECO:0007669"/>
    <property type="project" value="InterPro"/>
</dbReference>
<proteinExistence type="inferred from homology"/>
<dbReference type="SUPFAM" id="SSF54995">
    <property type="entry name" value="Ribosomal protein S6"/>
    <property type="match status" value="1"/>
</dbReference>
<dbReference type="InterPro" id="IPR035980">
    <property type="entry name" value="Ribosomal_bS6_sf"/>
</dbReference>
<dbReference type="GO" id="GO:0070181">
    <property type="term" value="F:small ribosomal subunit rRNA binding"/>
    <property type="evidence" value="ECO:0007669"/>
    <property type="project" value="TreeGrafter"/>
</dbReference>
<feature type="compositionally biased region" description="Basic and acidic residues" evidence="6">
    <location>
        <begin position="286"/>
        <end position="306"/>
    </location>
</feature>
<evidence type="ECO:0000313" key="7">
    <source>
        <dbReference type="Proteomes" id="UP000228380"/>
    </source>
</evidence>
<dbReference type="AlphaFoldDB" id="A0A8B7CLN2"/>
<keyword evidence="2" id="KW-0699">rRNA-binding</keyword>
<feature type="region of interest" description="Disordered" evidence="6">
    <location>
        <begin position="271"/>
        <end position="306"/>
    </location>
</feature>
<dbReference type="FunFam" id="3.30.70.60:FF:000002">
    <property type="entry name" value="30S ribosomal protein S6"/>
    <property type="match status" value="1"/>
</dbReference>
<dbReference type="InterPro" id="IPR020815">
    <property type="entry name" value="Ribosomal_bS6_CS"/>
</dbReference>
<comment type="similarity">
    <text evidence="1">Belongs to the bacterial ribosomal protein bS6 family.</text>
</comment>
<dbReference type="GO" id="GO:0006412">
    <property type="term" value="P:translation"/>
    <property type="evidence" value="ECO:0007669"/>
    <property type="project" value="InterPro"/>
</dbReference>
<dbReference type="KEGG" id="pda:103715764"/>
<dbReference type="HAMAP" id="MF_00360">
    <property type="entry name" value="Ribosomal_bS6"/>
    <property type="match status" value="1"/>
</dbReference>
<dbReference type="GeneID" id="103715764"/>
<keyword evidence="5" id="KW-0687">Ribonucleoprotein</keyword>
<dbReference type="RefSeq" id="XP_008801732.2">
    <property type="nucleotide sequence ID" value="XM_008803510.3"/>
</dbReference>
<keyword evidence="3" id="KW-0694">RNA-binding</keyword>